<dbReference type="GO" id="GO:0016491">
    <property type="term" value="F:oxidoreductase activity"/>
    <property type="evidence" value="ECO:0007669"/>
    <property type="project" value="UniProtKB-KW"/>
</dbReference>
<reference evidence="9 10" key="1">
    <citation type="journal article" date="2019" name="Nat. Med.">
        <title>A library of human gut bacterial isolates paired with longitudinal multiomics data enables mechanistic microbiome research.</title>
        <authorList>
            <person name="Poyet M."/>
            <person name="Groussin M."/>
            <person name="Gibbons S.M."/>
            <person name="Avila-Pacheco J."/>
            <person name="Jiang X."/>
            <person name="Kearney S.M."/>
            <person name="Perrotta A.R."/>
            <person name="Berdy B."/>
            <person name="Zhao S."/>
            <person name="Lieberman T.D."/>
            <person name="Swanson P.K."/>
            <person name="Smith M."/>
            <person name="Roesemann S."/>
            <person name="Alexander J.E."/>
            <person name="Rich S.A."/>
            <person name="Livny J."/>
            <person name="Vlamakis H."/>
            <person name="Clish C."/>
            <person name="Bullock K."/>
            <person name="Deik A."/>
            <person name="Scott J."/>
            <person name="Pierce K.A."/>
            <person name="Xavier R.J."/>
            <person name="Alm E.J."/>
        </authorList>
    </citation>
    <scope>NUCLEOTIDE SEQUENCE [LARGE SCALE GENOMIC DNA]</scope>
    <source>
        <strain evidence="9 10">BIOML-A112</strain>
    </source>
</reference>
<dbReference type="EMBL" id="WXKQ01000168">
    <property type="protein sequence ID" value="NAG22595.1"/>
    <property type="molecule type" value="Genomic_DNA"/>
</dbReference>
<dbReference type="SUPFAM" id="SSF103501">
    <property type="entry name" value="Respiratory nitrate reductase 1 gamma chain"/>
    <property type="match status" value="1"/>
</dbReference>
<name>A0A6L9AAI7_ECOLX</name>
<gene>
    <name evidence="9" type="ORF">GUC01_27095</name>
</gene>
<accession>A0A6L9AAI7</accession>
<dbReference type="GO" id="GO:0005886">
    <property type="term" value="C:plasma membrane"/>
    <property type="evidence" value="ECO:0007669"/>
    <property type="project" value="UniProtKB-SubCell"/>
</dbReference>
<keyword evidence="5" id="KW-0560">Oxidoreductase</keyword>
<evidence type="ECO:0000256" key="6">
    <source>
        <dbReference type="ARBA" id="ARBA00023136"/>
    </source>
</evidence>
<keyword evidence="6 7" id="KW-0472">Membrane</keyword>
<dbReference type="Proteomes" id="UP000475070">
    <property type="component" value="Unassembled WGS sequence"/>
</dbReference>
<organism evidence="9 10">
    <name type="scientific">Escherichia coli</name>
    <dbReference type="NCBI Taxonomy" id="562"/>
    <lineage>
        <taxon>Bacteria</taxon>
        <taxon>Pseudomonadati</taxon>
        <taxon>Pseudomonadota</taxon>
        <taxon>Gammaproteobacteria</taxon>
        <taxon>Enterobacterales</taxon>
        <taxon>Enterobacteriaceae</taxon>
        <taxon>Escherichia</taxon>
    </lineage>
</organism>
<evidence type="ECO:0000256" key="7">
    <source>
        <dbReference type="SAM" id="Phobius"/>
    </source>
</evidence>
<keyword evidence="4 7" id="KW-1133">Transmembrane helix</keyword>
<evidence type="ECO:0000256" key="2">
    <source>
        <dbReference type="ARBA" id="ARBA00022475"/>
    </source>
</evidence>
<evidence type="ECO:0000256" key="1">
    <source>
        <dbReference type="ARBA" id="ARBA00004651"/>
    </source>
</evidence>
<dbReference type="Gene3D" id="1.20.950.20">
    <property type="entry name" value="Transmembrane di-heme cytochromes, Chain C"/>
    <property type="match status" value="1"/>
</dbReference>
<evidence type="ECO:0000256" key="3">
    <source>
        <dbReference type="ARBA" id="ARBA00022692"/>
    </source>
</evidence>
<evidence type="ECO:0000256" key="4">
    <source>
        <dbReference type="ARBA" id="ARBA00022989"/>
    </source>
</evidence>
<evidence type="ECO:0000313" key="10">
    <source>
        <dbReference type="Proteomes" id="UP000475070"/>
    </source>
</evidence>
<feature type="transmembrane region" description="Helical" evidence="7">
    <location>
        <begin position="6"/>
        <end position="37"/>
    </location>
</feature>
<protein>
    <submittedName>
        <fullName evidence="9">Respiratory nitrate reductase subunit gamma</fullName>
    </submittedName>
</protein>
<dbReference type="AlphaFoldDB" id="A0A6L9AAI7"/>
<proteinExistence type="predicted"/>
<comment type="caution">
    <text evidence="9">The sequence shown here is derived from an EMBL/GenBank/DDBJ whole genome shotgun (WGS) entry which is preliminary data.</text>
</comment>
<keyword evidence="2" id="KW-1003">Cell membrane</keyword>
<evidence type="ECO:0000313" key="9">
    <source>
        <dbReference type="EMBL" id="NAG22595.1"/>
    </source>
</evidence>
<evidence type="ECO:0000256" key="5">
    <source>
        <dbReference type="ARBA" id="ARBA00023002"/>
    </source>
</evidence>
<dbReference type="InterPro" id="IPR036197">
    <property type="entry name" value="NarG-like_sf"/>
</dbReference>
<comment type="subcellular location">
    <subcellularLocation>
        <location evidence="1">Cell membrane</location>
        <topology evidence="1">Multi-pass membrane protein</topology>
    </subcellularLocation>
</comment>
<feature type="domain" description="NarG-like" evidence="8">
    <location>
        <begin position="5"/>
        <end position="45"/>
    </location>
</feature>
<dbReference type="InterPro" id="IPR023234">
    <property type="entry name" value="NarG-like_domain"/>
</dbReference>
<dbReference type="Pfam" id="PF02665">
    <property type="entry name" value="Nitrate_red_gam"/>
    <property type="match status" value="1"/>
</dbReference>
<evidence type="ECO:0000259" key="8">
    <source>
        <dbReference type="Pfam" id="PF02665"/>
    </source>
</evidence>
<feature type="non-terminal residue" evidence="9">
    <location>
        <position position="1"/>
    </location>
</feature>
<sequence>PDWQKGHIFVGLIIFLIVPFTRLVHIWSGYLSVFYLIRPHQIMRANNGKPVN</sequence>
<keyword evidence="3 7" id="KW-0812">Transmembrane</keyword>